<comment type="caution">
    <text evidence="1">The sequence shown here is derived from an EMBL/GenBank/DDBJ whole genome shotgun (WGS) entry which is preliminary data.</text>
</comment>
<dbReference type="Proteomes" id="UP000017818">
    <property type="component" value="Unassembled WGS sequence"/>
</dbReference>
<sequence>MDKLEEKIKKLCKVVRTLTELALEIGTLIAVIRMIFKQ</sequence>
<proteinExistence type="predicted"/>
<evidence type="ECO:0000313" key="2">
    <source>
        <dbReference type="Proteomes" id="UP000017818"/>
    </source>
</evidence>
<gene>
    <name evidence="1" type="ORF">HMPREF9630_00568</name>
</gene>
<dbReference type="PATRIC" id="fig|796939.3.peg.1175"/>
<protein>
    <submittedName>
        <fullName evidence="1">Uncharacterized protein</fullName>
    </submittedName>
</protein>
<evidence type="ECO:0000313" key="1">
    <source>
        <dbReference type="EMBL" id="EHL17401.1"/>
    </source>
</evidence>
<dbReference type="EMBL" id="AFZF02000004">
    <property type="protein sequence ID" value="EHL17401.1"/>
    <property type="molecule type" value="Genomic_DNA"/>
</dbReference>
<reference evidence="1 2" key="1">
    <citation type="submission" date="2012-05" db="EMBL/GenBank/DDBJ databases">
        <title>The Genome Sequence of Eubacteriaceae bacterium CM2.</title>
        <authorList>
            <consortium name="The Broad Institute Genome Sequencing Platform"/>
            <person name="Earl A."/>
            <person name="Ward D."/>
            <person name="Feldgarden M."/>
            <person name="Gevers D."/>
            <person name="Sizova M."/>
            <person name="Hazen A."/>
            <person name="Epstein S."/>
            <person name="Walker B."/>
            <person name="Young S.K."/>
            <person name="Zeng Q."/>
            <person name="Gargeya S."/>
            <person name="Fitzgerald M."/>
            <person name="Haas B."/>
            <person name="Abouelleil A."/>
            <person name="Alvarado L."/>
            <person name="Arachchi H.M."/>
            <person name="Berlin A."/>
            <person name="Chapman S.B."/>
            <person name="Goldberg J."/>
            <person name="Griggs A."/>
            <person name="Gujja S."/>
            <person name="Hansen M."/>
            <person name="Howarth C."/>
            <person name="Imamovic A."/>
            <person name="Larimer J."/>
            <person name="McCowen C."/>
            <person name="Montmayeur A."/>
            <person name="Murphy C."/>
            <person name="Neiman D."/>
            <person name="Pearson M."/>
            <person name="Priest M."/>
            <person name="Roberts A."/>
            <person name="Saif S."/>
            <person name="Shea T."/>
            <person name="Sisk P."/>
            <person name="Sykes S."/>
            <person name="Wortman J."/>
            <person name="Nusbaum C."/>
            <person name="Birren B."/>
        </authorList>
    </citation>
    <scope>NUCLEOTIDE SEQUENCE [LARGE SCALE GENOMIC DNA]</scope>
    <source>
        <strain evidence="1 2">CM2</strain>
    </source>
</reference>
<dbReference type="AlphaFoldDB" id="V9HQW4"/>
<name>V9HQW4_9FIRM</name>
<dbReference type="HOGENOM" id="CLU_219345_0_0_9"/>
<organism evidence="1 2">
    <name type="scientific">Peptoanaerobacter stomatis</name>
    <dbReference type="NCBI Taxonomy" id="796937"/>
    <lineage>
        <taxon>Bacteria</taxon>
        <taxon>Bacillati</taxon>
        <taxon>Bacillota</taxon>
        <taxon>Clostridia</taxon>
        <taxon>Peptostreptococcales</taxon>
        <taxon>Filifactoraceae</taxon>
        <taxon>Peptoanaerobacter</taxon>
    </lineage>
</organism>
<accession>V9HQW4</accession>